<name>A0A1D7Y636_9ACTN</name>
<dbReference type="RefSeq" id="WP_069777690.1">
    <property type="nucleotide sequence ID" value="NZ_CP017248.1"/>
</dbReference>
<proteinExistence type="predicted"/>
<dbReference type="Proteomes" id="UP000094960">
    <property type="component" value="Chromosome"/>
</dbReference>
<organism evidence="1 2">
    <name type="scientific">Streptomyces fodineus</name>
    <dbReference type="NCBI Taxonomy" id="1904616"/>
    <lineage>
        <taxon>Bacteria</taxon>
        <taxon>Bacillati</taxon>
        <taxon>Actinomycetota</taxon>
        <taxon>Actinomycetes</taxon>
        <taxon>Kitasatosporales</taxon>
        <taxon>Streptomycetaceae</taxon>
        <taxon>Streptomyces</taxon>
    </lineage>
</organism>
<protein>
    <submittedName>
        <fullName evidence="1">Uncharacterized protein</fullName>
    </submittedName>
</protein>
<dbReference type="EMBL" id="CP017248">
    <property type="protein sequence ID" value="AOR31042.1"/>
    <property type="molecule type" value="Genomic_DNA"/>
</dbReference>
<gene>
    <name evidence="1" type="ORF">BFF78_08310</name>
</gene>
<dbReference type="KEGG" id="spun:BFF78_08310"/>
<evidence type="ECO:0000313" key="1">
    <source>
        <dbReference type="EMBL" id="AOR31042.1"/>
    </source>
</evidence>
<reference evidence="2" key="1">
    <citation type="submission" date="2016-09" db="EMBL/GenBank/DDBJ databases">
        <title>Streptomyces puniciscabiei strain:TW1S1 Genome sequencing and assembly.</title>
        <authorList>
            <person name="Kim M.-K."/>
            <person name="Kim S.B."/>
        </authorList>
    </citation>
    <scope>NUCLEOTIDE SEQUENCE [LARGE SCALE GENOMIC DNA]</scope>
    <source>
        <strain evidence="2">TW1S1</strain>
    </source>
</reference>
<sequence length="169" mass="18795">MAVVLDATMLNEASGIAGSARRLLAEGAVHPDPEAAVFAAMMEDWAAQQHTPFLNSVGTRKRRGRLVRRLAMFTGTYPWQWQVAKVDAFFTMLPCLEPKLISVSTGRGHEDALRLFLEYVTDPCYAWPRATFVVSRHMSSAPSRCGAEFTPPIAVDRYRGGYLHSHLIT</sequence>
<dbReference type="AlphaFoldDB" id="A0A1D7Y636"/>
<accession>A0A1D7Y636</accession>
<keyword evidence="2" id="KW-1185">Reference proteome</keyword>
<evidence type="ECO:0000313" key="2">
    <source>
        <dbReference type="Proteomes" id="UP000094960"/>
    </source>
</evidence>